<accession>A0A8H7ZLP3</accession>
<dbReference type="Proteomes" id="UP000673691">
    <property type="component" value="Unassembled WGS sequence"/>
</dbReference>
<dbReference type="AlphaFoldDB" id="A0A8H7ZLP3"/>
<dbReference type="InterPro" id="IPR014867">
    <property type="entry name" value="Spore_coat_CotH_CotH2/3/7"/>
</dbReference>
<organism evidence="1 2">
    <name type="scientific">Olpidium bornovanus</name>
    <dbReference type="NCBI Taxonomy" id="278681"/>
    <lineage>
        <taxon>Eukaryota</taxon>
        <taxon>Fungi</taxon>
        <taxon>Fungi incertae sedis</taxon>
        <taxon>Olpidiomycota</taxon>
        <taxon>Olpidiomycotina</taxon>
        <taxon>Olpidiomycetes</taxon>
        <taxon>Olpidiales</taxon>
        <taxon>Olpidiaceae</taxon>
        <taxon>Olpidium</taxon>
    </lineage>
</organism>
<comment type="caution">
    <text evidence="1">The sequence shown here is derived from an EMBL/GenBank/DDBJ whole genome shotgun (WGS) entry which is preliminary data.</text>
</comment>
<protein>
    <submittedName>
        <fullName evidence="1">Coth protein-domain-containing protein</fullName>
    </submittedName>
</protein>
<dbReference type="Pfam" id="PF08757">
    <property type="entry name" value="CotH"/>
    <property type="match status" value="1"/>
</dbReference>
<evidence type="ECO:0000313" key="1">
    <source>
        <dbReference type="EMBL" id="KAG5455475.1"/>
    </source>
</evidence>
<proteinExistence type="predicted"/>
<sequence length="367" mass="40760">MASARPVTFAVVGFGQEAAVRIGGTSYPLEAPWPADPYYNGTVEVPADAKTYNYVIDGKPEPFDRVLGDDVAKTLNEFYGREITYQPMPQFNSAFSDKNGAWTRSSRAEIFDGGYIPTVHFSGANAENYIVTAEDATVDVLFVGPTEAVKYEVHISRRDENKKELRGRASVLLTQSAQLKVEFNGEVFYGRSTIKLRNSEPDATLMREQLYVEMLRAAGAPTIETNKARVYYNKKAYGLLELQDQANNEGFIAELFYGNRGQRPDPLGVPLDCSTGADFTPNGPYDAFQQKNEERSETNSRVALLSKALAGLDVTSEAAIAEFNKSSFDIDSFFKAMAMEYLAGHWDSYCECGRWPDRSPPFARGYS</sequence>
<keyword evidence="2" id="KW-1185">Reference proteome</keyword>
<dbReference type="EMBL" id="JAEFCI010013322">
    <property type="protein sequence ID" value="KAG5455475.1"/>
    <property type="molecule type" value="Genomic_DNA"/>
</dbReference>
<evidence type="ECO:0000313" key="2">
    <source>
        <dbReference type="Proteomes" id="UP000673691"/>
    </source>
</evidence>
<reference evidence="1 2" key="1">
    <citation type="journal article" name="Sci. Rep.">
        <title>Genome-scale phylogenetic analyses confirm Olpidium as the closest living zoosporic fungus to the non-flagellated, terrestrial fungi.</title>
        <authorList>
            <person name="Chang Y."/>
            <person name="Rochon D."/>
            <person name="Sekimoto S."/>
            <person name="Wang Y."/>
            <person name="Chovatia M."/>
            <person name="Sandor L."/>
            <person name="Salamov A."/>
            <person name="Grigoriev I.V."/>
            <person name="Stajich J.E."/>
            <person name="Spatafora J.W."/>
        </authorList>
    </citation>
    <scope>NUCLEOTIDE SEQUENCE [LARGE SCALE GENOMIC DNA]</scope>
    <source>
        <strain evidence="1">S191</strain>
    </source>
</reference>
<gene>
    <name evidence="1" type="ORF">BJ554DRAFT_5100</name>
</gene>
<dbReference type="OrthoDB" id="2387105at2759"/>
<name>A0A8H7ZLP3_9FUNG</name>